<dbReference type="InterPro" id="IPR012854">
    <property type="entry name" value="Cu_amine_oxidase-like_N"/>
</dbReference>
<dbReference type="KEGG" id="mpec:B9O19_01276"/>
<dbReference type="Pfam" id="PF14286">
    <property type="entry name" value="DHHW"/>
    <property type="match status" value="1"/>
</dbReference>
<dbReference type="Proteomes" id="UP000235589">
    <property type="component" value="Chromosome"/>
</dbReference>
<dbReference type="EMBL" id="CP020991">
    <property type="protein sequence ID" value="AUO19437.1"/>
    <property type="molecule type" value="Genomic_DNA"/>
</dbReference>
<accession>A0A2K9P2G3</accession>
<dbReference type="AlphaFoldDB" id="A0A2K9P2G3"/>
<feature type="signal peptide" evidence="1">
    <location>
        <begin position="1"/>
        <end position="23"/>
    </location>
</feature>
<evidence type="ECO:0000256" key="1">
    <source>
        <dbReference type="SAM" id="SignalP"/>
    </source>
</evidence>
<protein>
    <submittedName>
        <fullName evidence="3">Copper amine oxidase-like domain-containing protein</fullName>
    </submittedName>
</protein>
<evidence type="ECO:0000313" key="4">
    <source>
        <dbReference type="Proteomes" id="UP000235589"/>
    </source>
</evidence>
<feature type="domain" description="Copper amine oxidase-like N-terminal" evidence="2">
    <location>
        <begin position="36"/>
        <end position="142"/>
    </location>
</feature>
<dbReference type="OrthoDB" id="175771at2"/>
<dbReference type="Gene3D" id="3.30.457.10">
    <property type="entry name" value="Copper amine oxidase-like, N-terminal domain"/>
    <property type="match status" value="1"/>
</dbReference>
<proteinExistence type="predicted"/>
<gene>
    <name evidence="3" type="ORF">B9O19_01276</name>
</gene>
<keyword evidence="4" id="KW-1185">Reference proteome</keyword>
<feature type="chain" id="PRO_5039200050" evidence="1">
    <location>
        <begin position="24"/>
        <end position="472"/>
    </location>
</feature>
<name>A0A2K9P2G3_9FIRM</name>
<reference evidence="3 4" key="1">
    <citation type="submission" date="2017-04" db="EMBL/GenBank/DDBJ databases">
        <title>Monoglobus pectinilyticus 14 draft genome.</title>
        <authorList>
            <person name="Kim C."/>
            <person name="Rosendale D.I."/>
            <person name="Kelly W.J."/>
            <person name="Tannock G.W."/>
            <person name="Patchett M.L."/>
            <person name="Jordens J.Z."/>
        </authorList>
    </citation>
    <scope>NUCLEOTIDE SEQUENCE [LARGE SCALE GENOMIC DNA]</scope>
    <source>
        <strain evidence="3 4">14</strain>
    </source>
</reference>
<evidence type="ECO:0000313" key="3">
    <source>
        <dbReference type="EMBL" id="AUO19437.1"/>
    </source>
</evidence>
<dbReference type="GeneID" id="98062678"/>
<evidence type="ECO:0000259" key="2">
    <source>
        <dbReference type="Pfam" id="PF07833"/>
    </source>
</evidence>
<dbReference type="Pfam" id="PF07833">
    <property type="entry name" value="Cu_amine_oxidN1"/>
    <property type="match status" value="1"/>
</dbReference>
<dbReference type="SUPFAM" id="SSF55383">
    <property type="entry name" value="Copper amine oxidase, domain N"/>
    <property type="match status" value="1"/>
</dbReference>
<sequence length="472" mass="52946">MRHIKRIICTVLFAAMLITSLSAVTVSADESIKVILDGKQLQFDVPPQTIEWRTMVPMRVIFEELGAEVYWEDSTQTITAYKGSTTIVMQIGNKMLTKDGQQIEMDVPPLEIDGRTLVPVRAISESLGCNVSWIEDTQTVQITSGSAPGNAPSANSLVMKDTYIGDDYRVSEEGVQTYNGILVFGTMAMHPEELTQDSAKAYASVVNEVADSLPGVNTYNILIPTSDEFYAPKSYYKDQLSAFKTVYENLNDNVTAVNAVKPLWDHASEKIYFSTDHHWTQRGSYYAYQAFKEAKGETAPPLDSYERQVSENYVGSFAAKMEGTPGEEILKDNPDYVEKFMPLVEANGTIYNDQERQQVKYENVPVIKDYNSYIAFIAGDNPMTVYKTSAGNGKKLVILKESYGNAFSTWTVNDYSEVYIVDIRRFNGNDGNANTFSLSSLYQDIHFDDLVIITYPPMMAYGSMRNLLKNMK</sequence>
<dbReference type="InterPro" id="IPR036582">
    <property type="entry name" value="Mao_N_sf"/>
</dbReference>
<keyword evidence="1" id="KW-0732">Signal</keyword>
<dbReference type="InterPro" id="IPR025945">
    <property type="entry name" value="DHHW"/>
</dbReference>
<dbReference type="RefSeq" id="WP_102365645.1">
    <property type="nucleotide sequence ID" value="NZ_CP020991.1"/>
</dbReference>
<organism evidence="3 4">
    <name type="scientific">Monoglobus pectinilyticus</name>
    <dbReference type="NCBI Taxonomy" id="1981510"/>
    <lineage>
        <taxon>Bacteria</taxon>
        <taxon>Bacillati</taxon>
        <taxon>Bacillota</taxon>
        <taxon>Clostridia</taxon>
        <taxon>Monoglobales</taxon>
        <taxon>Monoglobaceae</taxon>
        <taxon>Monoglobus</taxon>
    </lineage>
</organism>